<dbReference type="GO" id="GO:0030145">
    <property type="term" value="F:manganese ion binding"/>
    <property type="evidence" value="ECO:0007669"/>
    <property type="project" value="InterPro"/>
</dbReference>
<evidence type="ECO:0000256" key="2">
    <source>
        <dbReference type="ARBA" id="ARBA00013064"/>
    </source>
</evidence>
<dbReference type="PATRIC" id="fig|1566026.4.peg.2328"/>
<evidence type="ECO:0000256" key="1">
    <source>
        <dbReference type="ARBA" id="ARBA00005750"/>
    </source>
</evidence>
<evidence type="ECO:0000256" key="3">
    <source>
        <dbReference type="ARBA" id="ARBA00022801"/>
    </source>
</evidence>
<dbReference type="InterPro" id="IPR016195">
    <property type="entry name" value="Pol/histidinol_Pase-like"/>
</dbReference>
<dbReference type="Pfam" id="PF19567">
    <property type="entry name" value="CpsB_CapC"/>
    <property type="match status" value="1"/>
</dbReference>
<evidence type="ECO:0000256" key="4">
    <source>
        <dbReference type="ARBA" id="ARBA00051722"/>
    </source>
</evidence>
<evidence type="ECO:0000313" key="5">
    <source>
        <dbReference type="EMBL" id="KOF04186.1"/>
    </source>
</evidence>
<dbReference type="Proteomes" id="UP000036908">
    <property type="component" value="Unassembled WGS sequence"/>
</dbReference>
<keyword evidence="3" id="KW-0378">Hydrolase</keyword>
<keyword evidence="6" id="KW-1185">Reference proteome</keyword>
<comment type="catalytic activity">
    <reaction evidence="4">
        <text>O-phospho-L-tyrosyl-[protein] + H2O = L-tyrosyl-[protein] + phosphate</text>
        <dbReference type="Rhea" id="RHEA:10684"/>
        <dbReference type="Rhea" id="RHEA-COMP:10136"/>
        <dbReference type="Rhea" id="RHEA-COMP:20101"/>
        <dbReference type="ChEBI" id="CHEBI:15377"/>
        <dbReference type="ChEBI" id="CHEBI:43474"/>
        <dbReference type="ChEBI" id="CHEBI:46858"/>
        <dbReference type="ChEBI" id="CHEBI:61978"/>
        <dbReference type="EC" id="3.1.3.48"/>
    </reaction>
</comment>
<sequence>MLSFLKPKDTSPASVLPIKTDIHSHLIPAIDDGVQSIEESLTVLREMEALGYEKVITTPHSMPGTYDNSPENIYAGLEIMREAIKKEGINIQLEAATEYYLDESFVELIDSGAPLMTFGKKYVLFETPFMNMPPQLKEVTFKLSLKGYKPVFAHPERYLYLMQSEYLLDELMDRNIILQLNVISLTGCYSKPVQKFAEKLIDMKAVQLIGTDCHNIGHINLLKEAVKTKYFKKLMNLDLLNNTL</sequence>
<dbReference type="GO" id="GO:0004725">
    <property type="term" value="F:protein tyrosine phosphatase activity"/>
    <property type="evidence" value="ECO:0007669"/>
    <property type="project" value="UniProtKB-EC"/>
</dbReference>
<proteinExistence type="inferred from homology"/>
<dbReference type="AlphaFoldDB" id="A0A0L8APM4"/>
<dbReference type="Gene3D" id="3.20.20.140">
    <property type="entry name" value="Metal-dependent hydrolases"/>
    <property type="match status" value="1"/>
</dbReference>
<organism evidence="5 6">
    <name type="scientific">Roseivirga seohaensis subsp. aquiponti</name>
    <dbReference type="NCBI Taxonomy" id="1566026"/>
    <lineage>
        <taxon>Bacteria</taxon>
        <taxon>Pseudomonadati</taxon>
        <taxon>Bacteroidota</taxon>
        <taxon>Cytophagia</taxon>
        <taxon>Cytophagales</taxon>
        <taxon>Roseivirgaceae</taxon>
        <taxon>Roseivirga</taxon>
    </lineage>
</organism>
<dbReference type="EMBL" id="JSVA01000004">
    <property type="protein sequence ID" value="KOF04186.1"/>
    <property type="molecule type" value="Genomic_DNA"/>
</dbReference>
<dbReference type="PIRSF" id="PIRSF016557">
    <property type="entry name" value="Caps_synth_CpsB"/>
    <property type="match status" value="1"/>
</dbReference>
<comment type="caution">
    <text evidence="5">The sequence shown here is derived from an EMBL/GenBank/DDBJ whole genome shotgun (WGS) entry which is preliminary data.</text>
</comment>
<dbReference type="EC" id="3.1.3.48" evidence="2"/>
<evidence type="ECO:0000313" key="6">
    <source>
        <dbReference type="Proteomes" id="UP000036908"/>
    </source>
</evidence>
<comment type="similarity">
    <text evidence="1">Belongs to the metallo-dependent hydrolases superfamily. CpsB/CapC family.</text>
</comment>
<gene>
    <name evidence="5" type="ORF">OB69_02795</name>
</gene>
<protein>
    <recommendedName>
        <fullName evidence="2">protein-tyrosine-phosphatase</fullName>
        <ecNumber evidence="2">3.1.3.48</ecNumber>
    </recommendedName>
</protein>
<accession>A0A0L8APM4</accession>
<dbReference type="PANTHER" id="PTHR39181">
    <property type="entry name" value="TYROSINE-PROTEIN PHOSPHATASE YWQE"/>
    <property type="match status" value="1"/>
</dbReference>
<dbReference type="InterPro" id="IPR016667">
    <property type="entry name" value="Caps_polysacc_synth_CpsB/CapC"/>
</dbReference>
<dbReference type="PANTHER" id="PTHR39181:SF1">
    <property type="entry name" value="TYROSINE-PROTEIN PHOSPHATASE YWQE"/>
    <property type="match status" value="1"/>
</dbReference>
<dbReference type="SUPFAM" id="SSF89550">
    <property type="entry name" value="PHP domain-like"/>
    <property type="match status" value="1"/>
</dbReference>
<reference evidence="6" key="1">
    <citation type="submission" date="2014-11" db="EMBL/GenBank/DDBJ databases">
        <title>Genome sequencing of Roseivirga sp. D-25.</title>
        <authorList>
            <person name="Selvaratnam C."/>
            <person name="Thevarajoo S."/>
            <person name="Goh K.M."/>
            <person name="Eee R."/>
            <person name="Chan K.-G."/>
            <person name="Chong C.S."/>
        </authorList>
    </citation>
    <scope>NUCLEOTIDE SEQUENCE [LARGE SCALE GENOMIC DNA]</scope>
    <source>
        <strain evidence="6">D-25</strain>
    </source>
</reference>
<name>A0A0L8APM4_9BACT</name>